<evidence type="ECO:0000313" key="4">
    <source>
        <dbReference type="Proteomes" id="UP001305779"/>
    </source>
</evidence>
<dbReference type="Pfam" id="PF04366">
    <property type="entry name" value="Ysc84"/>
    <property type="match status" value="1"/>
</dbReference>
<feature type="compositionally biased region" description="Low complexity" evidence="1">
    <location>
        <begin position="148"/>
        <end position="160"/>
    </location>
</feature>
<dbReference type="Proteomes" id="UP001305779">
    <property type="component" value="Unassembled WGS sequence"/>
</dbReference>
<sequence>MAAARPMYQPNGYDNTYPPYQKQSTYYPPPPNNYPPPPNNYPSPPNNYSQPTNNYPEPSNYVGQEEQPPQQPPRPDEKNGKAQKFNRMMNKMSKPLNKAAGRMGCEAFNPQELDLEMEKCARILRSFCIDGFMAPDPNAKANDPNADTKSTTSSSSTTKKQGPHGRDRKALVKIPQKVIQNCKGLAIFTSMRFGLHIGGGNGCGILIRHLPDGSWSAPSGIHMANMTGGLVAGLDVYDCVAVINTDKGLEGFTRVRGTIGGEVAATVGPLGAGAVGDLEVSKRVSPVWTYTKNRGLYVGAHIDGTIFIERTNENPRFYGKTGIRHAEILSGEVVAPECCNVLYQTLWAIEGKAPVPENVRPEEWDAPPAYETAVKN</sequence>
<feature type="region of interest" description="Disordered" evidence="1">
    <location>
        <begin position="1"/>
        <end position="81"/>
    </location>
</feature>
<name>A0ABR0EGK1_ZASCE</name>
<keyword evidence="4" id="KW-1185">Reference proteome</keyword>
<reference evidence="3 4" key="1">
    <citation type="journal article" date="2023" name="G3 (Bethesda)">
        <title>A chromosome-level genome assembly of Zasmidium syzygii isolated from banana leaves.</title>
        <authorList>
            <person name="van Westerhoven A.C."/>
            <person name="Mehrabi R."/>
            <person name="Talebi R."/>
            <person name="Steentjes M.B.F."/>
            <person name="Corcolon B."/>
            <person name="Chong P.A."/>
            <person name="Kema G.H.J."/>
            <person name="Seidl M.F."/>
        </authorList>
    </citation>
    <scope>NUCLEOTIDE SEQUENCE [LARGE SCALE GENOMIC DNA]</scope>
    <source>
        <strain evidence="3 4">P124</strain>
    </source>
</reference>
<dbReference type="InterPro" id="IPR051702">
    <property type="entry name" value="SH3_domain_YSC84-like"/>
</dbReference>
<evidence type="ECO:0000259" key="2">
    <source>
        <dbReference type="Pfam" id="PF04366"/>
    </source>
</evidence>
<protein>
    <recommendedName>
        <fullName evidence="2">Ysc84 actin-binding domain-containing protein</fullName>
    </recommendedName>
</protein>
<evidence type="ECO:0000256" key="1">
    <source>
        <dbReference type="SAM" id="MobiDB-lite"/>
    </source>
</evidence>
<dbReference type="PANTHER" id="PTHR15629:SF8">
    <property type="entry name" value="DUF500 DOMAIN PROTEIN (AFU_ORTHOLOGUE AFUA_5G07310)"/>
    <property type="match status" value="1"/>
</dbReference>
<feature type="region of interest" description="Disordered" evidence="1">
    <location>
        <begin position="137"/>
        <end position="169"/>
    </location>
</feature>
<feature type="domain" description="Ysc84 actin-binding" evidence="2">
    <location>
        <begin position="225"/>
        <end position="346"/>
    </location>
</feature>
<gene>
    <name evidence="3" type="ORF">PRZ48_008821</name>
</gene>
<dbReference type="EMBL" id="JAXOVC010000006">
    <property type="protein sequence ID" value="KAK4500632.1"/>
    <property type="molecule type" value="Genomic_DNA"/>
</dbReference>
<feature type="compositionally biased region" description="Low complexity" evidence="1">
    <location>
        <begin position="46"/>
        <end position="56"/>
    </location>
</feature>
<organism evidence="3 4">
    <name type="scientific">Zasmidium cellare</name>
    <name type="common">Wine cellar mold</name>
    <name type="synonym">Racodium cellare</name>
    <dbReference type="NCBI Taxonomy" id="395010"/>
    <lineage>
        <taxon>Eukaryota</taxon>
        <taxon>Fungi</taxon>
        <taxon>Dikarya</taxon>
        <taxon>Ascomycota</taxon>
        <taxon>Pezizomycotina</taxon>
        <taxon>Dothideomycetes</taxon>
        <taxon>Dothideomycetidae</taxon>
        <taxon>Mycosphaerellales</taxon>
        <taxon>Mycosphaerellaceae</taxon>
        <taxon>Zasmidium</taxon>
    </lineage>
</organism>
<evidence type="ECO:0000313" key="3">
    <source>
        <dbReference type="EMBL" id="KAK4500632.1"/>
    </source>
</evidence>
<comment type="caution">
    <text evidence="3">The sequence shown here is derived from an EMBL/GenBank/DDBJ whole genome shotgun (WGS) entry which is preliminary data.</text>
</comment>
<dbReference type="CDD" id="cd11524">
    <property type="entry name" value="SYLF"/>
    <property type="match status" value="1"/>
</dbReference>
<proteinExistence type="predicted"/>
<dbReference type="InterPro" id="IPR007461">
    <property type="entry name" value="Ysc84_actin-binding"/>
</dbReference>
<accession>A0ABR0EGK1</accession>
<dbReference type="PANTHER" id="PTHR15629">
    <property type="entry name" value="SH3YL1 PROTEIN"/>
    <property type="match status" value="1"/>
</dbReference>
<feature type="compositionally biased region" description="Pro residues" evidence="1">
    <location>
        <begin position="27"/>
        <end position="45"/>
    </location>
</feature>